<dbReference type="AlphaFoldDB" id="A3BWS7"/>
<dbReference type="EMBL" id="AP005893">
    <property type="protein sequence ID" value="BAD46502.1"/>
    <property type="molecule type" value="Genomic_DNA"/>
</dbReference>
<name>A3BWS7_ORYSJ</name>
<dbReference type="EMBL" id="AP005878">
    <property type="protein sequence ID" value="BAD46499.1"/>
    <property type="molecule type" value="Genomic_DNA"/>
</dbReference>
<evidence type="ECO:0000313" key="4">
    <source>
        <dbReference type="EMBL" id="EAZ44016.1"/>
    </source>
</evidence>
<dbReference type="Proteomes" id="UP000000763">
    <property type="component" value="Chromosome 9"/>
</dbReference>
<evidence type="ECO:0000313" key="3">
    <source>
        <dbReference type="EMBL" id="BAD46502.1"/>
    </source>
</evidence>
<reference evidence="5" key="3">
    <citation type="journal article" date="2005" name="Nature">
        <title>The map-based sequence of the rice genome.</title>
        <authorList>
            <consortium name="International rice genome sequencing project (IRGSP)"/>
            <person name="Matsumoto T."/>
            <person name="Wu J."/>
            <person name="Kanamori H."/>
            <person name="Katayose Y."/>
            <person name="Fujisawa M."/>
            <person name="Namiki N."/>
            <person name="Mizuno H."/>
            <person name="Yamamoto K."/>
            <person name="Antonio B.A."/>
            <person name="Baba T."/>
            <person name="Sakata K."/>
            <person name="Nagamura Y."/>
            <person name="Aoki H."/>
            <person name="Arikawa K."/>
            <person name="Arita K."/>
            <person name="Bito T."/>
            <person name="Chiden Y."/>
            <person name="Fujitsuka N."/>
            <person name="Fukunaka R."/>
            <person name="Hamada M."/>
            <person name="Harada C."/>
            <person name="Hayashi A."/>
            <person name="Hijishita S."/>
            <person name="Honda M."/>
            <person name="Hosokawa S."/>
            <person name="Ichikawa Y."/>
            <person name="Idonuma A."/>
            <person name="Iijima M."/>
            <person name="Ikeda M."/>
            <person name="Ikeno M."/>
            <person name="Ito K."/>
            <person name="Ito S."/>
            <person name="Ito T."/>
            <person name="Ito Y."/>
            <person name="Ito Y."/>
            <person name="Iwabuchi A."/>
            <person name="Kamiya K."/>
            <person name="Karasawa W."/>
            <person name="Kurita K."/>
            <person name="Katagiri S."/>
            <person name="Kikuta A."/>
            <person name="Kobayashi H."/>
            <person name="Kobayashi N."/>
            <person name="Machita K."/>
            <person name="Maehara T."/>
            <person name="Masukawa M."/>
            <person name="Mizubayashi T."/>
            <person name="Mukai Y."/>
            <person name="Nagasaki H."/>
            <person name="Nagata Y."/>
            <person name="Naito S."/>
            <person name="Nakashima M."/>
            <person name="Nakama Y."/>
            <person name="Nakamichi Y."/>
            <person name="Nakamura M."/>
            <person name="Meguro A."/>
            <person name="Negishi M."/>
            <person name="Ohta I."/>
            <person name="Ohta T."/>
            <person name="Okamoto M."/>
            <person name="Ono N."/>
            <person name="Saji S."/>
            <person name="Sakaguchi M."/>
            <person name="Sakai K."/>
            <person name="Shibata M."/>
            <person name="Shimokawa T."/>
            <person name="Song J."/>
            <person name="Takazaki Y."/>
            <person name="Terasawa K."/>
            <person name="Tsugane M."/>
            <person name="Tsuji K."/>
            <person name="Ueda S."/>
            <person name="Waki K."/>
            <person name="Yamagata H."/>
            <person name="Yamamoto M."/>
            <person name="Yamamoto S."/>
            <person name="Yamane H."/>
            <person name="Yoshiki S."/>
            <person name="Yoshihara R."/>
            <person name="Yukawa K."/>
            <person name="Zhong H."/>
            <person name="Yano M."/>
            <person name="Yuan Q."/>
            <person name="Ouyang S."/>
            <person name="Liu J."/>
            <person name="Jones K.M."/>
            <person name="Gansberger K."/>
            <person name="Moffat K."/>
            <person name="Hill J."/>
            <person name="Bera J."/>
            <person name="Fadrosh D."/>
            <person name="Jin S."/>
            <person name="Johri S."/>
            <person name="Kim M."/>
            <person name="Overton L."/>
            <person name="Reardon M."/>
            <person name="Tsitrin T."/>
            <person name="Vuong H."/>
            <person name="Weaver B."/>
            <person name="Ciecko A."/>
            <person name="Tallon L."/>
            <person name="Jackson J."/>
            <person name="Pai G."/>
            <person name="Aken S.V."/>
            <person name="Utterback T."/>
            <person name="Reidmuller S."/>
            <person name="Feldblyum T."/>
            <person name="Hsiao J."/>
            <person name="Zismann V."/>
            <person name="Iobst S."/>
            <person name="de Vazeille A.R."/>
            <person name="Buell C.R."/>
            <person name="Ying K."/>
            <person name="Li Y."/>
            <person name="Lu T."/>
            <person name="Huang Y."/>
            <person name="Zhao Q."/>
            <person name="Feng Q."/>
            <person name="Zhang L."/>
            <person name="Zhu J."/>
            <person name="Weng Q."/>
            <person name="Mu J."/>
            <person name="Lu Y."/>
            <person name="Fan D."/>
            <person name="Liu Y."/>
            <person name="Guan J."/>
            <person name="Zhang Y."/>
            <person name="Yu S."/>
            <person name="Liu X."/>
            <person name="Zhang Y."/>
            <person name="Hong G."/>
            <person name="Han B."/>
            <person name="Choisne N."/>
            <person name="Demange N."/>
            <person name="Orjeda G."/>
            <person name="Samain S."/>
            <person name="Cattolico L."/>
            <person name="Pelletier E."/>
            <person name="Couloux A."/>
            <person name="Segurens B."/>
            <person name="Wincker P."/>
            <person name="D'Hont A."/>
            <person name="Scarpelli C."/>
            <person name="Weissenbach J."/>
            <person name="Salanoubat M."/>
            <person name="Quetier F."/>
            <person name="Yu Y."/>
            <person name="Kim H.R."/>
            <person name="Rambo T."/>
            <person name="Currie J."/>
            <person name="Collura K."/>
            <person name="Luo M."/>
            <person name="Yang T."/>
            <person name="Ammiraju J.S.S."/>
            <person name="Engler F."/>
            <person name="Soderlund C."/>
            <person name="Wing R.A."/>
            <person name="Palmer L.E."/>
            <person name="de la Bastide M."/>
            <person name="Spiegel L."/>
            <person name="Nascimento L."/>
            <person name="Zutavern T."/>
            <person name="O'Shaughnessy A."/>
            <person name="Dike S."/>
            <person name="Dedhia N."/>
            <person name="Preston R."/>
            <person name="Balija V."/>
            <person name="McCombie W.R."/>
            <person name="Chow T."/>
            <person name="Chen H."/>
            <person name="Chung M."/>
            <person name="Chen C."/>
            <person name="Shaw J."/>
            <person name="Wu H."/>
            <person name="Hsiao K."/>
            <person name="Chao Y."/>
            <person name="Chu M."/>
            <person name="Cheng C."/>
            <person name="Hour A."/>
            <person name="Lee P."/>
            <person name="Lin S."/>
            <person name="Lin Y."/>
            <person name="Liou J."/>
            <person name="Liu S."/>
            <person name="Hsing Y."/>
            <person name="Raghuvanshi S."/>
            <person name="Mohanty A."/>
            <person name="Bharti A.K."/>
            <person name="Gaur A."/>
            <person name="Gupta V."/>
            <person name="Kumar D."/>
            <person name="Ravi V."/>
            <person name="Vij S."/>
            <person name="Kapur A."/>
            <person name="Khurana P."/>
            <person name="Khurana P."/>
            <person name="Khurana J.P."/>
            <person name="Tyagi A.K."/>
            <person name="Gaikwad K."/>
            <person name="Singh A."/>
            <person name="Dalal V."/>
            <person name="Srivastava S."/>
            <person name="Dixit A."/>
            <person name="Pal A.K."/>
            <person name="Ghazi I.A."/>
            <person name="Yadav M."/>
            <person name="Pandit A."/>
            <person name="Bhargava A."/>
            <person name="Sureshbabu K."/>
            <person name="Batra K."/>
            <person name="Sharma T.R."/>
            <person name="Mohapatra T."/>
            <person name="Singh N.K."/>
            <person name="Messing J."/>
            <person name="Nelson A.B."/>
            <person name="Fuks G."/>
            <person name="Kavchok S."/>
            <person name="Keizer G."/>
            <person name="Linton E."/>
            <person name="Llaca V."/>
            <person name="Song R."/>
            <person name="Tanyolac B."/>
            <person name="Young S."/>
            <person name="Ho-Il K."/>
            <person name="Hahn J.H."/>
            <person name="Sangsakoo G."/>
            <person name="Vanavichit A."/>
            <person name="de Mattos Luiz.A.T."/>
            <person name="Zimmer P.D."/>
            <person name="Malone G."/>
            <person name="Dellagostin O."/>
            <person name="de Oliveira A.C."/>
            <person name="Bevan M."/>
            <person name="Bancroft I."/>
            <person name="Minx P."/>
            <person name="Cordum H."/>
            <person name="Wilson R."/>
            <person name="Cheng Z."/>
            <person name="Jin W."/>
            <person name="Jiang J."/>
            <person name="Leong S.A."/>
            <person name="Iwama H."/>
            <person name="Gojobori T."/>
            <person name="Itoh T."/>
            <person name="Niimura Y."/>
            <person name="Fujii Y."/>
            <person name="Habara T."/>
            <person name="Sakai H."/>
            <person name="Sato Y."/>
            <person name="Wilson G."/>
            <person name="Kumar K."/>
            <person name="McCouch S."/>
            <person name="Juretic N."/>
            <person name="Hoen D."/>
            <person name="Wright S."/>
            <person name="Bruskiewich R."/>
            <person name="Bureau T."/>
            <person name="Miyao A."/>
            <person name="Hirochika H."/>
            <person name="Nishikawa T."/>
            <person name="Kadowaki K."/>
            <person name="Sugiura M."/>
            <person name="Burr B."/>
            <person name="Sasaki T."/>
        </authorList>
    </citation>
    <scope>NUCLEOTIDE SEQUENCE [LARGE SCALE GENOMIC DNA]</scope>
    <source>
        <strain evidence="5">cv. Nipponbare</strain>
    </source>
</reference>
<proteinExistence type="predicted"/>
<reference evidence="3" key="1">
    <citation type="submission" date="2002-11" db="EMBL/GenBank/DDBJ databases">
        <title>Oryza sativa nipponbare(GA3) genomic DNA, chromosome 9, BAC clone:OSJNBa0030K05.</title>
        <authorList>
            <person name="Sasaki T."/>
            <person name="Matsumoto T."/>
            <person name="Katayose Y."/>
        </authorList>
    </citation>
    <scope>NUCLEOTIDE SEQUENCE</scope>
</reference>
<evidence type="ECO:0000259" key="1">
    <source>
        <dbReference type="Pfam" id="PF10551"/>
    </source>
</evidence>
<protein>
    <submittedName>
        <fullName evidence="3">Far-red impaired response protein-like</fullName>
    </submittedName>
</protein>
<dbReference type="Pfam" id="PF10551">
    <property type="entry name" value="MULE"/>
    <property type="match status" value="1"/>
</dbReference>
<gene>
    <name evidence="4" type="ORF">OsJ_28640</name>
    <name evidence="3" type="ORF">OSJNBa0030K05.18</name>
    <name evidence="2" type="ORF">OSJNBb0012I09.31</name>
</gene>
<reference evidence="5" key="5">
    <citation type="journal article" date="2008" name="Nucleic Acids Res.">
        <title>The rice annotation project database (RAP-DB): 2008 update.</title>
        <authorList>
            <consortium name="The rice annotation project (RAP)"/>
        </authorList>
    </citation>
    <scope>GENOME REANNOTATION</scope>
    <source>
        <strain evidence="5">cv. Nipponbare</strain>
    </source>
</reference>
<evidence type="ECO:0000313" key="2">
    <source>
        <dbReference type="EMBL" id="BAD46499.1"/>
    </source>
</evidence>
<feature type="domain" description="MULE transposase" evidence="1">
    <location>
        <begin position="88"/>
        <end position="158"/>
    </location>
</feature>
<reference evidence="4" key="6">
    <citation type="submission" date="2008-12" db="EMBL/GenBank/DDBJ databases">
        <title>Improved gene annotation of the rice (Oryza sativa) genomes.</title>
        <authorList>
            <person name="Wang J."/>
            <person name="Li R."/>
            <person name="Fan W."/>
            <person name="Huang Q."/>
            <person name="Zhang J."/>
            <person name="Zhou Y."/>
            <person name="Hu Y."/>
            <person name="Zi S."/>
            <person name="Li J."/>
            <person name="Ni P."/>
            <person name="Zheng H."/>
            <person name="Zhang Y."/>
            <person name="Zhao M."/>
            <person name="Hao Q."/>
            <person name="McDermott J."/>
            <person name="Samudrala R."/>
            <person name="Kristiansen K."/>
            <person name="Wong G.K.-S."/>
        </authorList>
    </citation>
    <scope>NUCLEOTIDE SEQUENCE</scope>
</reference>
<dbReference type="InterPro" id="IPR018289">
    <property type="entry name" value="MULE_transposase_dom"/>
</dbReference>
<sequence length="214" mass="24988">MNALLLTKNSVRNVCAEIAQDNLQDDVKKTMELFQKLSKSDPDFKFSVQLDEENKIKSLMWCSGRSRRMYSHFGDAVTFDTTHQTNFYDMTFGICWCFADNEDKESFEWAFSEFINLMGGPPPMTILTDQAPAMAAAIRKVYPHPQTVHRWCKWHVLKDTQTGIDQVYVNDKEFKNEFQKIVNEMMTIEEFNEGWNITNFEIQSLEESFPESCL</sequence>
<reference evidence="2" key="2">
    <citation type="submission" date="2002-11" db="EMBL/GenBank/DDBJ databases">
        <title>Oryza sativa nipponbare(GA3) genomic DNA, chromosome 9, BAC clone:OSJNBb0012I09.</title>
        <authorList>
            <person name="Sasaki T."/>
            <person name="Matsumoto T."/>
            <person name="Katayose Y."/>
        </authorList>
    </citation>
    <scope>NUCLEOTIDE SEQUENCE</scope>
</reference>
<dbReference type="Proteomes" id="UP000007752">
    <property type="component" value="Chromosome 9"/>
</dbReference>
<accession>A3BWS7</accession>
<organism evidence="3 5">
    <name type="scientific">Oryza sativa subsp. japonica</name>
    <name type="common">Rice</name>
    <dbReference type="NCBI Taxonomy" id="39947"/>
    <lineage>
        <taxon>Eukaryota</taxon>
        <taxon>Viridiplantae</taxon>
        <taxon>Streptophyta</taxon>
        <taxon>Embryophyta</taxon>
        <taxon>Tracheophyta</taxon>
        <taxon>Spermatophyta</taxon>
        <taxon>Magnoliopsida</taxon>
        <taxon>Liliopsida</taxon>
        <taxon>Poales</taxon>
        <taxon>Poaceae</taxon>
        <taxon>BOP clade</taxon>
        <taxon>Oryzoideae</taxon>
        <taxon>Oryzeae</taxon>
        <taxon>Oryzinae</taxon>
        <taxon>Oryza</taxon>
        <taxon>Oryza sativa</taxon>
    </lineage>
</organism>
<dbReference type="EMBL" id="CM000146">
    <property type="protein sequence ID" value="EAZ44016.1"/>
    <property type="molecule type" value="Genomic_DNA"/>
</dbReference>
<evidence type="ECO:0000313" key="5">
    <source>
        <dbReference type="Proteomes" id="UP000000763"/>
    </source>
</evidence>
<reference evidence="4" key="4">
    <citation type="journal article" date="2005" name="PLoS Biol.">
        <title>The genomes of Oryza sativa: a history of duplications.</title>
        <authorList>
            <person name="Yu J."/>
            <person name="Wang J."/>
            <person name="Lin W."/>
            <person name="Li S."/>
            <person name="Li H."/>
            <person name="Zhou J."/>
            <person name="Ni P."/>
            <person name="Dong W."/>
            <person name="Hu S."/>
            <person name="Zeng C."/>
            <person name="Zhang J."/>
            <person name="Zhang Y."/>
            <person name="Li R."/>
            <person name="Xu Z."/>
            <person name="Li S."/>
            <person name="Li X."/>
            <person name="Zheng H."/>
            <person name="Cong L."/>
            <person name="Lin L."/>
            <person name="Yin J."/>
            <person name="Geng J."/>
            <person name="Li G."/>
            <person name="Shi J."/>
            <person name="Liu J."/>
            <person name="Lv H."/>
            <person name="Li J."/>
            <person name="Wang J."/>
            <person name="Deng Y."/>
            <person name="Ran L."/>
            <person name="Shi X."/>
            <person name="Wang X."/>
            <person name="Wu Q."/>
            <person name="Li C."/>
            <person name="Ren X."/>
            <person name="Wang J."/>
            <person name="Wang X."/>
            <person name="Li D."/>
            <person name="Liu D."/>
            <person name="Zhang X."/>
            <person name="Ji Z."/>
            <person name="Zhao W."/>
            <person name="Sun Y."/>
            <person name="Zhang Z."/>
            <person name="Bao J."/>
            <person name="Han Y."/>
            <person name="Dong L."/>
            <person name="Ji J."/>
            <person name="Chen P."/>
            <person name="Wu S."/>
            <person name="Liu J."/>
            <person name="Xiao Y."/>
            <person name="Bu D."/>
            <person name="Tan J."/>
            <person name="Yang L."/>
            <person name="Ye C."/>
            <person name="Zhang J."/>
            <person name="Xu J."/>
            <person name="Zhou Y."/>
            <person name="Yu Y."/>
            <person name="Zhang B."/>
            <person name="Zhuang S."/>
            <person name="Wei H."/>
            <person name="Liu B."/>
            <person name="Lei M."/>
            <person name="Yu H."/>
            <person name="Li Y."/>
            <person name="Xu H."/>
            <person name="Wei S."/>
            <person name="He X."/>
            <person name="Fang L."/>
            <person name="Zhang Z."/>
            <person name="Zhang Y."/>
            <person name="Huang X."/>
            <person name="Su Z."/>
            <person name="Tong W."/>
            <person name="Li J."/>
            <person name="Tong Z."/>
            <person name="Li S."/>
            <person name="Ye J."/>
            <person name="Wang L."/>
            <person name="Fang L."/>
            <person name="Lei T."/>
            <person name="Chen C."/>
            <person name="Chen H."/>
            <person name="Xu Z."/>
            <person name="Li H."/>
            <person name="Huang H."/>
            <person name="Zhang F."/>
            <person name="Xu H."/>
            <person name="Li N."/>
            <person name="Zhao C."/>
            <person name="Li S."/>
            <person name="Dong L."/>
            <person name="Huang Y."/>
            <person name="Li L."/>
            <person name="Xi Y."/>
            <person name="Qi Q."/>
            <person name="Li W."/>
            <person name="Zhang B."/>
            <person name="Hu W."/>
            <person name="Zhang Y."/>
            <person name="Tian X."/>
            <person name="Jiao Y."/>
            <person name="Liang X."/>
            <person name="Jin J."/>
            <person name="Gao L."/>
            <person name="Zheng W."/>
            <person name="Hao B."/>
            <person name="Liu S."/>
            <person name="Wang W."/>
            <person name="Yuan L."/>
            <person name="Cao M."/>
            <person name="McDermott J."/>
            <person name="Samudrala R."/>
            <person name="Wang J."/>
            <person name="Wong G.K."/>
            <person name="Yang H."/>
        </authorList>
    </citation>
    <scope>NUCLEOTIDE SEQUENCE [LARGE SCALE GENOMIC DNA]</scope>
</reference>
<dbReference type="PANTHER" id="PTHR47718">
    <property type="entry name" value="OS01G0519700 PROTEIN"/>
    <property type="match status" value="1"/>
</dbReference>
<accession>Q651L5</accession>